<evidence type="ECO:0000313" key="2">
    <source>
        <dbReference type="Proteomes" id="UP000646827"/>
    </source>
</evidence>
<dbReference type="AlphaFoldDB" id="A0A8H7SA07"/>
<dbReference type="Proteomes" id="UP000646827">
    <property type="component" value="Unassembled WGS sequence"/>
</dbReference>
<feature type="non-terminal residue" evidence="1">
    <location>
        <position position="1"/>
    </location>
</feature>
<protein>
    <submittedName>
        <fullName evidence="1">Uncharacterized protein</fullName>
    </submittedName>
</protein>
<accession>A0A8H7SA07</accession>
<dbReference type="OrthoDB" id="2254937at2759"/>
<organism evidence="1 2">
    <name type="scientific">Circinella minor</name>
    <dbReference type="NCBI Taxonomy" id="1195481"/>
    <lineage>
        <taxon>Eukaryota</taxon>
        <taxon>Fungi</taxon>
        <taxon>Fungi incertae sedis</taxon>
        <taxon>Mucoromycota</taxon>
        <taxon>Mucoromycotina</taxon>
        <taxon>Mucoromycetes</taxon>
        <taxon>Mucorales</taxon>
        <taxon>Lichtheimiaceae</taxon>
        <taxon>Circinella</taxon>
    </lineage>
</organism>
<evidence type="ECO:0000313" key="1">
    <source>
        <dbReference type="EMBL" id="KAG2224203.1"/>
    </source>
</evidence>
<proteinExistence type="predicted"/>
<keyword evidence="2" id="KW-1185">Reference proteome</keyword>
<gene>
    <name evidence="1" type="ORF">INT45_001321</name>
</gene>
<dbReference type="Gene3D" id="2.30.29.90">
    <property type="match status" value="1"/>
</dbReference>
<reference evidence="1 2" key="1">
    <citation type="submission" date="2020-12" db="EMBL/GenBank/DDBJ databases">
        <title>Metabolic potential, ecology and presence of endohyphal bacteria is reflected in genomic diversity of Mucoromycotina.</title>
        <authorList>
            <person name="Muszewska A."/>
            <person name="Okrasinska A."/>
            <person name="Steczkiewicz K."/>
            <person name="Drgas O."/>
            <person name="Orlowska M."/>
            <person name="Perlinska-Lenart U."/>
            <person name="Aleksandrzak-Piekarczyk T."/>
            <person name="Szatraj K."/>
            <person name="Zielenkiewicz U."/>
            <person name="Pilsyk S."/>
            <person name="Malc E."/>
            <person name="Mieczkowski P."/>
            <person name="Kruszewska J.S."/>
            <person name="Biernat P."/>
            <person name="Pawlowska J."/>
        </authorList>
    </citation>
    <scope>NUCLEOTIDE SEQUENCE [LARGE SCALE GENOMIC DNA]</scope>
    <source>
        <strain evidence="1 2">CBS 142.35</strain>
    </source>
</reference>
<dbReference type="EMBL" id="JAEPRB010000047">
    <property type="protein sequence ID" value="KAG2224203.1"/>
    <property type="molecule type" value="Genomic_DNA"/>
</dbReference>
<sequence length="66" mass="7189">VMASEAVRQAIIDSLFSPDSGGAAEKLLIHLKVFEDVKQTDSSTKNSGKQPQIVGKPRYLCLTRKS</sequence>
<name>A0A8H7SA07_9FUNG</name>
<comment type="caution">
    <text evidence="1">The sequence shown here is derived from an EMBL/GenBank/DDBJ whole genome shotgun (WGS) entry which is preliminary data.</text>
</comment>